<sequence>MLSASSPSGQPQPQPATKDASEFDASVFDLSKVYIAVEKPKEYQHVKKEFHELDAFTNHDDQTLVYTTQPSITIDPATGEEDDNWYPDWGVECLVSGYMKRHILQTPGFPQPVPRREHNLSVWTVRTKWAPERRDQGHVAEAEIETGQLIFAERPVMVVPVSMRSKIGVPSSGFTQDQIRRAVLYEREQEIRVCFNRLTDYWKESYIGLHNRRGHRPDGTGMLTSILETHGLILEGMEDPAPGDLGKYRGVFESISKLNHRQVGIV</sequence>
<evidence type="ECO:0000313" key="3">
    <source>
        <dbReference type="Proteomes" id="UP001465976"/>
    </source>
</evidence>
<feature type="compositionally biased region" description="Low complexity" evidence="1">
    <location>
        <begin position="1"/>
        <end position="11"/>
    </location>
</feature>
<name>A0ABR3FXF5_9AGAR</name>
<feature type="region of interest" description="Disordered" evidence="1">
    <location>
        <begin position="1"/>
        <end position="22"/>
    </location>
</feature>
<dbReference type="EMBL" id="JBAHYK010000036">
    <property type="protein sequence ID" value="KAL0580222.1"/>
    <property type="molecule type" value="Genomic_DNA"/>
</dbReference>
<comment type="caution">
    <text evidence="2">The sequence shown here is derived from an EMBL/GenBank/DDBJ whole genome shotgun (WGS) entry which is preliminary data.</text>
</comment>
<dbReference type="Proteomes" id="UP001465976">
    <property type="component" value="Unassembled WGS sequence"/>
</dbReference>
<keyword evidence="3" id="KW-1185">Reference proteome</keyword>
<accession>A0ABR3FXF5</accession>
<proteinExistence type="predicted"/>
<organism evidence="2 3">
    <name type="scientific">Marasmius crinis-equi</name>
    <dbReference type="NCBI Taxonomy" id="585013"/>
    <lineage>
        <taxon>Eukaryota</taxon>
        <taxon>Fungi</taxon>
        <taxon>Dikarya</taxon>
        <taxon>Basidiomycota</taxon>
        <taxon>Agaricomycotina</taxon>
        <taxon>Agaricomycetes</taxon>
        <taxon>Agaricomycetidae</taxon>
        <taxon>Agaricales</taxon>
        <taxon>Marasmiineae</taxon>
        <taxon>Marasmiaceae</taxon>
        <taxon>Marasmius</taxon>
    </lineage>
</organism>
<evidence type="ECO:0000313" key="2">
    <source>
        <dbReference type="EMBL" id="KAL0580222.1"/>
    </source>
</evidence>
<reference evidence="2 3" key="1">
    <citation type="submission" date="2024-02" db="EMBL/GenBank/DDBJ databases">
        <title>A draft genome for the cacao thread blight pathogen Marasmius crinis-equi.</title>
        <authorList>
            <person name="Cohen S.P."/>
            <person name="Baruah I.K."/>
            <person name="Amoako-Attah I."/>
            <person name="Bukari Y."/>
            <person name="Meinhardt L.W."/>
            <person name="Bailey B.A."/>
        </authorList>
    </citation>
    <scope>NUCLEOTIDE SEQUENCE [LARGE SCALE GENOMIC DNA]</scope>
    <source>
        <strain evidence="2 3">GH-76</strain>
    </source>
</reference>
<protein>
    <submittedName>
        <fullName evidence="2">Uncharacterized protein</fullName>
    </submittedName>
</protein>
<evidence type="ECO:0000256" key="1">
    <source>
        <dbReference type="SAM" id="MobiDB-lite"/>
    </source>
</evidence>
<gene>
    <name evidence="2" type="ORF">V5O48_001815</name>
</gene>